<dbReference type="OrthoDB" id="666702at2"/>
<dbReference type="EMBL" id="BKAU01000001">
    <property type="protein sequence ID" value="GEP95278.1"/>
    <property type="molecule type" value="Genomic_DNA"/>
</dbReference>
<accession>A0A512RHV0</accession>
<comment type="caution">
    <text evidence="1">The sequence shown here is derived from an EMBL/GenBank/DDBJ whole genome shotgun (WGS) entry which is preliminary data.</text>
</comment>
<dbReference type="AlphaFoldDB" id="A0A512RHV0"/>
<organism evidence="1 2">
    <name type="scientific">Chitinophaga cymbidii</name>
    <dbReference type="NCBI Taxonomy" id="1096750"/>
    <lineage>
        <taxon>Bacteria</taxon>
        <taxon>Pseudomonadati</taxon>
        <taxon>Bacteroidota</taxon>
        <taxon>Chitinophagia</taxon>
        <taxon>Chitinophagales</taxon>
        <taxon>Chitinophagaceae</taxon>
        <taxon>Chitinophaga</taxon>
    </lineage>
</organism>
<dbReference type="PROSITE" id="PS51257">
    <property type="entry name" value="PROKAR_LIPOPROTEIN"/>
    <property type="match status" value="1"/>
</dbReference>
<keyword evidence="2" id="KW-1185">Reference proteome</keyword>
<proteinExistence type="predicted"/>
<evidence type="ECO:0008006" key="3">
    <source>
        <dbReference type="Google" id="ProtNLM"/>
    </source>
</evidence>
<gene>
    <name evidence="1" type="ORF">CCY01nite_15380</name>
</gene>
<name>A0A512RHV0_9BACT</name>
<sequence length="169" mass="18598">MKNLLIAGTLLLMACGPNTSQTSERRVSSSDSAVQQELTVKPAAGYFARNDIKQNDTIACWVLETAAERDSVLGIAKTMNNVIDTPDFSKEVMAVVTLTPSSLTQELTLRSATQTADEANLHFAIKIDTPKRTHNSAAVWVGFVPRSEGMKKINFYRGDERIETIHLDK</sequence>
<evidence type="ECO:0000313" key="2">
    <source>
        <dbReference type="Proteomes" id="UP000321436"/>
    </source>
</evidence>
<protein>
    <recommendedName>
        <fullName evidence="3">Lipoprotein</fullName>
    </recommendedName>
</protein>
<dbReference type="Proteomes" id="UP000321436">
    <property type="component" value="Unassembled WGS sequence"/>
</dbReference>
<reference evidence="1 2" key="1">
    <citation type="submission" date="2019-07" db="EMBL/GenBank/DDBJ databases">
        <title>Whole genome shotgun sequence of Chitinophaga cymbidii NBRC 109752.</title>
        <authorList>
            <person name="Hosoyama A."/>
            <person name="Uohara A."/>
            <person name="Ohji S."/>
            <person name="Ichikawa N."/>
        </authorList>
    </citation>
    <scope>NUCLEOTIDE SEQUENCE [LARGE SCALE GENOMIC DNA]</scope>
    <source>
        <strain evidence="1 2">NBRC 109752</strain>
    </source>
</reference>
<evidence type="ECO:0000313" key="1">
    <source>
        <dbReference type="EMBL" id="GEP95278.1"/>
    </source>
</evidence>
<dbReference type="RefSeq" id="WP_146859404.1">
    <property type="nucleotide sequence ID" value="NZ_BKAU01000001.1"/>
</dbReference>